<protein>
    <submittedName>
        <fullName evidence="2">Uncharacterized protein</fullName>
    </submittedName>
</protein>
<feature type="compositionally biased region" description="Polar residues" evidence="1">
    <location>
        <begin position="33"/>
        <end position="45"/>
    </location>
</feature>
<feature type="compositionally biased region" description="Basic and acidic residues" evidence="1">
    <location>
        <begin position="1"/>
        <end position="12"/>
    </location>
</feature>
<dbReference type="AlphaFoldDB" id="A0A9Q3BTX5"/>
<gene>
    <name evidence="2" type="ORF">O181_010537</name>
</gene>
<sequence length="128" mass="14702">MSQRDTLQDKGKSSYYPSYRRTAEPDRDYSVSFRLTRSRPTQRSSGFKPFRNHKISGKESPLFTIPDSFQEKEGIQREKQDLFQPQADRVRPNDPEAVGLGAKSKQEPEVAVNTSRISRPNDRNISPT</sequence>
<evidence type="ECO:0000313" key="3">
    <source>
        <dbReference type="Proteomes" id="UP000765509"/>
    </source>
</evidence>
<dbReference type="Proteomes" id="UP000765509">
    <property type="component" value="Unassembled WGS sequence"/>
</dbReference>
<keyword evidence="3" id="KW-1185">Reference proteome</keyword>
<reference evidence="2" key="1">
    <citation type="submission" date="2021-03" db="EMBL/GenBank/DDBJ databases">
        <title>Draft genome sequence of rust myrtle Austropuccinia psidii MF-1, a brazilian biotype.</title>
        <authorList>
            <person name="Quecine M.C."/>
            <person name="Pachon D.M.R."/>
            <person name="Bonatelli M.L."/>
            <person name="Correr F.H."/>
            <person name="Franceschini L.M."/>
            <person name="Leite T.F."/>
            <person name="Margarido G.R.A."/>
            <person name="Almeida C.A."/>
            <person name="Ferrarezi J.A."/>
            <person name="Labate C.A."/>
        </authorList>
    </citation>
    <scope>NUCLEOTIDE SEQUENCE</scope>
    <source>
        <strain evidence="2">MF-1</strain>
    </source>
</reference>
<feature type="compositionally biased region" description="Basic and acidic residues" evidence="1">
    <location>
        <begin position="69"/>
        <end position="81"/>
    </location>
</feature>
<comment type="caution">
    <text evidence="2">The sequence shown here is derived from an EMBL/GenBank/DDBJ whole genome shotgun (WGS) entry which is preliminary data.</text>
</comment>
<dbReference type="EMBL" id="AVOT02002556">
    <property type="protein sequence ID" value="MBW0470822.1"/>
    <property type="molecule type" value="Genomic_DNA"/>
</dbReference>
<accession>A0A9Q3BTX5</accession>
<organism evidence="2 3">
    <name type="scientific">Austropuccinia psidii MF-1</name>
    <dbReference type="NCBI Taxonomy" id="1389203"/>
    <lineage>
        <taxon>Eukaryota</taxon>
        <taxon>Fungi</taxon>
        <taxon>Dikarya</taxon>
        <taxon>Basidiomycota</taxon>
        <taxon>Pucciniomycotina</taxon>
        <taxon>Pucciniomycetes</taxon>
        <taxon>Pucciniales</taxon>
        <taxon>Sphaerophragmiaceae</taxon>
        <taxon>Austropuccinia</taxon>
    </lineage>
</organism>
<feature type="compositionally biased region" description="Polar residues" evidence="1">
    <location>
        <begin position="112"/>
        <end position="128"/>
    </location>
</feature>
<evidence type="ECO:0000256" key="1">
    <source>
        <dbReference type="SAM" id="MobiDB-lite"/>
    </source>
</evidence>
<evidence type="ECO:0000313" key="2">
    <source>
        <dbReference type="EMBL" id="MBW0470822.1"/>
    </source>
</evidence>
<feature type="region of interest" description="Disordered" evidence="1">
    <location>
        <begin position="1"/>
        <end position="128"/>
    </location>
</feature>
<name>A0A9Q3BTX5_9BASI</name>
<dbReference type="OrthoDB" id="2157866at2759"/>
<proteinExistence type="predicted"/>